<dbReference type="SUPFAM" id="SSF54211">
    <property type="entry name" value="Ribosomal protein S5 domain 2-like"/>
    <property type="match status" value="1"/>
</dbReference>
<dbReference type="PANTHER" id="PTHR23133:SF2">
    <property type="entry name" value="IMIDAZOLEGLYCEROL-PHOSPHATE DEHYDRATASE"/>
    <property type="match status" value="1"/>
</dbReference>
<name>A0A6J6PEF1_9ZZZZ</name>
<evidence type="ECO:0000256" key="1">
    <source>
        <dbReference type="ARBA" id="ARBA00022605"/>
    </source>
</evidence>
<evidence type="ECO:0000256" key="2">
    <source>
        <dbReference type="ARBA" id="ARBA00023102"/>
    </source>
</evidence>
<dbReference type="InterPro" id="IPR020568">
    <property type="entry name" value="Ribosomal_Su5_D2-typ_SF"/>
</dbReference>
<proteinExistence type="predicted"/>
<protein>
    <submittedName>
        <fullName evidence="4">Unannotated protein</fullName>
    </submittedName>
</protein>
<keyword evidence="3" id="KW-0456">Lyase</keyword>
<gene>
    <name evidence="4" type="ORF">UFOPK2399_01146</name>
</gene>
<keyword evidence="1" id="KW-0028">Amino-acid biosynthesis</keyword>
<dbReference type="AlphaFoldDB" id="A0A6J6PEF1"/>
<dbReference type="InterPro" id="IPR038494">
    <property type="entry name" value="IGPD_sf"/>
</dbReference>
<organism evidence="4">
    <name type="scientific">freshwater metagenome</name>
    <dbReference type="NCBI Taxonomy" id="449393"/>
    <lineage>
        <taxon>unclassified sequences</taxon>
        <taxon>metagenomes</taxon>
        <taxon>ecological metagenomes</taxon>
    </lineage>
</organism>
<dbReference type="PANTHER" id="PTHR23133">
    <property type="entry name" value="IMIDAZOLEGLYCEROL-PHOSPHATE DEHYDRATASE HIS7"/>
    <property type="match status" value="1"/>
</dbReference>
<evidence type="ECO:0000256" key="3">
    <source>
        <dbReference type="ARBA" id="ARBA00023239"/>
    </source>
</evidence>
<evidence type="ECO:0000313" key="4">
    <source>
        <dbReference type="EMBL" id="CAB4697880.1"/>
    </source>
</evidence>
<accession>A0A6J6PEF1</accession>
<dbReference type="EMBL" id="CAEZXP010000003">
    <property type="protein sequence ID" value="CAB4697880.1"/>
    <property type="molecule type" value="Genomic_DNA"/>
</dbReference>
<dbReference type="Gene3D" id="3.30.230.40">
    <property type="entry name" value="Imidazole glycerol phosphate dehydratase, domain 1"/>
    <property type="match status" value="1"/>
</dbReference>
<dbReference type="GO" id="GO:0000105">
    <property type="term" value="P:L-histidine biosynthetic process"/>
    <property type="evidence" value="ECO:0007669"/>
    <property type="project" value="UniProtKB-KW"/>
</dbReference>
<reference evidence="4" key="1">
    <citation type="submission" date="2020-05" db="EMBL/GenBank/DDBJ databases">
        <authorList>
            <person name="Chiriac C."/>
            <person name="Salcher M."/>
            <person name="Ghai R."/>
            <person name="Kavagutti S V."/>
        </authorList>
    </citation>
    <scope>NUCLEOTIDE SEQUENCE</scope>
</reference>
<dbReference type="GO" id="GO:0004424">
    <property type="term" value="F:imidazoleglycerol-phosphate dehydratase activity"/>
    <property type="evidence" value="ECO:0007669"/>
    <property type="project" value="InterPro"/>
</dbReference>
<sequence length="173" mass="17439">MTGARAAVRIDSAGGDAHVTTGLPVLDHLVALFARSGRMHVTLDVAAGATADGVAAGARALGDALATLLRVPGAAGSGWAMLPADEALASASLEVAETPLVATNVDFSRQPVGGLDHDIVRRFLEEFAAGARLNLHIRLVEGTEPEHVLAAIFKALGAAVGQAVRAHSEGGAA</sequence>
<keyword evidence="2" id="KW-0368">Histidine biosynthesis</keyword>
<dbReference type="InterPro" id="IPR000807">
    <property type="entry name" value="ImidazoleglycerolP_deHydtase"/>
</dbReference>
<dbReference type="Pfam" id="PF00475">
    <property type="entry name" value="IGPD"/>
    <property type="match status" value="1"/>
</dbReference>